<protein>
    <submittedName>
        <fullName evidence="2">Acetylneuraminic acid synthetase</fullName>
    </submittedName>
</protein>
<dbReference type="GO" id="GO:0016051">
    <property type="term" value="P:carbohydrate biosynthetic process"/>
    <property type="evidence" value="ECO:0007669"/>
    <property type="project" value="InterPro"/>
</dbReference>
<dbReference type="InterPro" id="IPR051690">
    <property type="entry name" value="PseI-like"/>
</dbReference>
<dbReference type="PANTHER" id="PTHR42966">
    <property type="entry name" value="N-ACETYLNEURAMINATE SYNTHASE"/>
    <property type="match status" value="1"/>
</dbReference>
<dbReference type="Pfam" id="PF08666">
    <property type="entry name" value="SAF"/>
    <property type="match status" value="1"/>
</dbReference>
<dbReference type="PROSITE" id="PS50844">
    <property type="entry name" value="AFP_LIKE"/>
    <property type="match status" value="1"/>
</dbReference>
<dbReference type="GO" id="GO:0047444">
    <property type="term" value="F:N-acylneuraminate-9-phosphate synthase activity"/>
    <property type="evidence" value="ECO:0007669"/>
    <property type="project" value="TreeGrafter"/>
</dbReference>
<comment type="caution">
    <text evidence="2">The sequence shown here is derived from an EMBL/GenBank/DDBJ whole genome shotgun (WGS) entry which is preliminary data.</text>
</comment>
<name>A0A261QUS3_9BORD</name>
<reference evidence="3" key="1">
    <citation type="submission" date="2017-05" db="EMBL/GenBank/DDBJ databases">
        <title>Complete and WGS of Bordetella genogroups.</title>
        <authorList>
            <person name="Spilker T."/>
            <person name="Lipuma J."/>
        </authorList>
    </citation>
    <scope>NUCLEOTIDE SEQUENCE [LARGE SCALE GENOMIC DNA]</scope>
    <source>
        <strain evidence="3">AU18089</strain>
    </source>
</reference>
<dbReference type="AlphaFoldDB" id="A0A261QUS3"/>
<dbReference type="PANTHER" id="PTHR42966:SF1">
    <property type="entry name" value="SIALIC ACID SYNTHASE"/>
    <property type="match status" value="1"/>
</dbReference>
<dbReference type="InterPro" id="IPR036732">
    <property type="entry name" value="AFP_Neu5c_C_sf"/>
</dbReference>
<dbReference type="SUPFAM" id="SSF51269">
    <property type="entry name" value="AFP III-like domain"/>
    <property type="match status" value="1"/>
</dbReference>
<dbReference type="InterPro" id="IPR013785">
    <property type="entry name" value="Aldolase_TIM"/>
</dbReference>
<feature type="domain" description="AFP-like" evidence="1">
    <location>
        <begin position="295"/>
        <end position="353"/>
    </location>
</feature>
<evidence type="ECO:0000259" key="1">
    <source>
        <dbReference type="PROSITE" id="PS50844"/>
    </source>
</evidence>
<gene>
    <name evidence="2" type="ORF">CAL19_17885</name>
</gene>
<dbReference type="Pfam" id="PF03102">
    <property type="entry name" value="NeuB"/>
    <property type="match status" value="1"/>
</dbReference>
<dbReference type="RefSeq" id="WP_094797575.1">
    <property type="nucleotide sequence ID" value="NZ_NEVK01000008.1"/>
</dbReference>
<dbReference type="InterPro" id="IPR057736">
    <property type="entry name" value="SAF_PseI/NeuA/NeuB"/>
</dbReference>
<evidence type="ECO:0000313" key="2">
    <source>
        <dbReference type="EMBL" id="OZI16549.1"/>
    </source>
</evidence>
<dbReference type="CDD" id="cd11615">
    <property type="entry name" value="SAF_NeuB_like"/>
    <property type="match status" value="1"/>
</dbReference>
<dbReference type="InterPro" id="IPR013132">
    <property type="entry name" value="PseI/NeuA/B-like_N"/>
</dbReference>
<sequence length="355" mass="38568">MSKDYFSINGRAIRDGLNPYIIAEIGVNHGGDMELAKRLVREAKQGGAHAVKFQSYKAETIASRHSPAYWDTSKEATPSQYQLFKKYDRFGAAEYEALARFCAEVGIDFSSTPFDMGAVDFLNPLVPFFKIASADITNVPLLRKVAGTGKPVILSTGASTLPEVAHAVETLQAAGATELALLHCVLNYPTPRENAQLNGIALLRRAFPGVAIGYSDHVVPDATISALEAATLLGACILEKHFTHDKTLPGNDHYHAMDCNDLARFNEKLAVYRELVGEGRTLDHEAPARLHARRSIVAARDIKAGETLTEDMLIAKRPGHGISPVHWDDIIGRQATCDIAEDALLAWHMVGEAGA</sequence>
<accession>A0A261QUS3</accession>
<dbReference type="SMART" id="SM00858">
    <property type="entry name" value="SAF"/>
    <property type="match status" value="1"/>
</dbReference>
<dbReference type="Proteomes" id="UP000216947">
    <property type="component" value="Unassembled WGS sequence"/>
</dbReference>
<dbReference type="EMBL" id="NEVK01000008">
    <property type="protein sequence ID" value="OZI16549.1"/>
    <property type="molecule type" value="Genomic_DNA"/>
</dbReference>
<keyword evidence="3" id="KW-1185">Reference proteome</keyword>
<evidence type="ECO:0000313" key="3">
    <source>
        <dbReference type="Proteomes" id="UP000216947"/>
    </source>
</evidence>
<organism evidence="2 3">
    <name type="scientific">Bordetella genomosp. 7</name>
    <dbReference type="NCBI Taxonomy" id="1416805"/>
    <lineage>
        <taxon>Bacteria</taxon>
        <taxon>Pseudomonadati</taxon>
        <taxon>Pseudomonadota</taxon>
        <taxon>Betaproteobacteria</taxon>
        <taxon>Burkholderiales</taxon>
        <taxon>Alcaligenaceae</taxon>
        <taxon>Bordetella</taxon>
    </lineage>
</organism>
<dbReference type="SUPFAM" id="SSF51569">
    <property type="entry name" value="Aldolase"/>
    <property type="match status" value="1"/>
</dbReference>
<dbReference type="Gene3D" id="3.20.20.70">
    <property type="entry name" value="Aldolase class I"/>
    <property type="match status" value="1"/>
</dbReference>
<dbReference type="InterPro" id="IPR006190">
    <property type="entry name" value="SAF_AFP_Neu5Ac"/>
</dbReference>
<dbReference type="InterPro" id="IPR013974">
    <property type="entry name" value="SAF"/>
</dbReference>
<proteinExistence type="predicted"/>
<dbReference type="Gene3D" id="3.90.1210.10">
    <property type="entry name" value="Antifreeze-like/N-acetylneuraminic acid synthase C-terminal domain"/>
    <property type="match status" value="1"/>
</dbReference>